<dbReference type="GeneID" id="40307192"/>
<protein>
    <submittedName>
        <fullName evidence="3">Uncharacterized protein</fullName>
    </submittedName>
</protein>
<dbReference type="VEuPathDB" id="ToxoDB:BESB_021310"/>
<gene>
    <name evidence="3" type="ORF">BESB_021310</name>
</gene>
<keyword evidence="2" id="KW-0732">Signal</keyword>
<sequence>MKTKSILAAFAMCVAVVGPGGVTAQGSISEEEPCCVPHDASGEKELAKAIRTAVSEGSHELSAEAALARELENEADAKLYKEDDKKLIEAEQRAALAREADEDAKHDLISTWMFAQEEKDKHEEAEMSGKRSKRD</sequence>
<feature type="region of interest" description="Disordered" evidence="1">
    <location>
        <begin position="115"/>
        <end position="135"/>
    </location>
</feature>
<evidence type="ECO:0000313" key="3">
    <source>
        <dbReference type="EMBL" id="PFH32190.1"/>
    </source>
</evidence>
<proteinExistence type="predicted"/>
<evidence type="ECO:0000256" key="2">
    <source>
        <dbReference type="SAM" id="SignalP"/>
    </source>
</evidence>
<feature type="chain" id="PRO_5012089264" evidence="2">
    <location>
        <begin position="25"/>
        <end position="135"/>
    </location>
</feature>
<feature type="signal peptide" evidence="2">
    <location>
        <begin position="1"/>
        <end position="24"/>
    </location>
</feature>
<dbReference type="KEGG" id="bbes:BESB_021310"/>
<feature type="compositionally biased region" description="Basic and acidic residues" evidence="1">
    <location>
        <begin position="116"/>
        <end position="135"/>
    </location>
</feature>
<keyword evidence="4" id="KW-1185">Reference proteome</keyword>
<reference evidence="3 4" key="1">
    <citation type="submission" date="2017-09" db="EMBL/GenBank/DDBJ databases">
        <title>Genome sequencing of Besnoitia besnoiti strain Bb-Ger1.</title>
        <authorList>
            <person name="Schares G."/>
            <person name="Venepally P."/>
            <person name="Lorenzi H.A."/>
        </authorList>
    </citation>
    <scope>NUCLEOTIDE SEQUENCE [LARGE SCALE GENOMIC DNA]</scope>
    <source>
        <strain evidence="3 4">Bb-Ger1</strain>
    </source>
</reference>
<evidence type="ECO:0000313" key="4">
    <source>
        <dbReference type="Proteomes" id="UP000224006"/>
    </source>
</evidence>
<evidence type="ECO:0000256" key="1">
    <source>
        <dbReference type="SAM" id="MobiDB-lite"/>
    </source>
</evidence>
<dbReference type="Proteomes" id="UP000224006">
    <property type="component" value="Chromosome XI"/>
</dbReference>
<dbReference type="OrthoDB" id="10375034at2759"/>
<organism evidence="3 4">
    <name type="scientific">Besnoitia besnoiti</name>
    <name type="common">Apicomplexan protozoan</name>
    <dbReference type="NCBI Taxonomy" id="94643"/>
    <lineage>
        <taxon>Eukaryota</taxon>
        <taxon>Sar</taxon>
        <taxon>Alveolata</taxon>
        <taxon>Apicomplexa</taxon>
        <taxon>Conoidasida</taxon>
        <taxon>Coccidia</taxon>
        <taxon>Eucoccidiorida</taxon>
        <taxon>Eimeriorina</taxon>
        <taxon>Sarcocystidae</taxon>
        <taxon>Besnoitia</taxon>
    </lineage>
</organism>
<dbReference type="AlphaFoldDB" id="A0A2A9M9Y6"/>
<name>A0A2A9M9Y6_BESBE</name>
<accession>A0A2A9M9Y6</accession>
<dbReference type="EMBL" id="NWUJ01000012">
    <property type="protein sequence ID" value="PFH32190.1"/>
    <property type="molecule type" value="Genomic_DNA"/>
</dbReference>
<comment type="caution">
    <text evidence="3">The sequence shown here is derived from an EMBL/GenBank/DDBJ whole genome shotgun (WGS) entry which is preliminary data.</text>
</comment>
<dbReference type="RefSeq" id="XP_029216199.1">
    <property type="nucleotide sequence ID" value="XM_029360840.1"/>
</dbReference>